<feature type="chain" id="PRO_5039149852" description="Peptidase M12B propeptide domain-containing protein" evidence="2">
    <location>
        <begin position="22"/>
        <end position="284"/>
    </location>
</feature>
<keyword evidence="5" id="KW-1185">Reference proteome</keyword>
<dbReference type="SUPFAM" id="SSF55486">
    <property type="entry name" value="Metalloproteases ('zincins'), catalytic domain"/>
    <property type="match status" value="1"/>
</dbReference>
<feature type="domain" description="Peptidase M12B propeptide" evidence="3">
    <location>
        <begin position="60"/>
        <end position="129"/>
    </location>
</feature>
<comment type="caution">
    <text evidence="4">The sequence shown here is derived from an EMBL/GenBank/DDBJ whole genome shotgun (WGS) entry which is preliminary data.</text>
</comment>
<evidence type="ECO:0000259" key="3">
    <source>
        <dbReference type="Pfam" id="PF01562"/>
    </source>
</evidence>
<dbReference type="InterPro" id="IPR002870">
    <property type="entry name" value="Peptidase_M12B_N"/>
</dbReference>
<reference evidence="4" key="2">
    <citation type="submission" date="2020-11" db="EMBL/GenBank/DDBJ databases">
        <authorList>
            <person name="McCartney M.A."/>
            <person name="Auch B."/>
            <person name="Kono T."/>
            <person name="Mallez S."/>
            <person name="Becker A."/>
            <person name="Gohl D.M."/>
            <person name="Silverstein K.A.T."/>
            <person name="Koren S."/>
            <person name="Bechman K.B."/>
            <person name="Herman A."/>
            <person name="Abrahante J.E."/>
            <person name="Garbe J."/>
        </authorList>
    </citation>
    <scope>NUCLEOTIDE SEQUENCE</scope>
    <source>
        <strain evidence="4">Duluth1</strain>
        <tissue evidence="4">Whole animal</tissue>
    </source>
</reference>
<organism evidence="4 5">
    <name type="scientific">Dreissena polymorpha</name>
    <name type="common">Zebra mussel</name>
    <name type="synonym">Mytilus polymorpha</name>
    <dbReference type="NCBI Taxonomy" id="45954"/>
    <lineage>
        <taxon>Eukaryota</taxon>
        <taxon>Metazoa</taxon>
        <taxon>Spiralia</taxon>
        <taxon>Lophotrochozoa</taxon>
        <taxon>Mollusca</taxon>
        <taxon>Bivalvia</taxon>
        <taxon>Autobranchia</taxon>
        <taxon>Heteroconchia</taxon>
        <taxon>Euheterodonta</taxon>
        <taxon>Imparidentia</taxon>
        <taxon>Neoheterodontei</taxon>
        <taxon>Myida</taxon>
        <taxon>Dreissenoidea</taxon>
        <taxon>Dreissenidae</taxon>
        <taxon>Dreissena</taxon>
    </lineage>
</organism>
<dbReference type="Gene3D" id="3.40.390.10">
    <property type="entry name" value="Collagenase (Catalytic Domain)"/>
    <property type="match status" value="1"/>
</dbReference>
<sequence>MMSIWMSCLVTFSSLRVYTVADTIPVLDTLERIAIFGTDASTDLPEYQSVVVHLLNGTEHSDVDVKQFRKRPPTLQYRVSFGNETFTINLRKNTNMISSGCIIRQVNGSGHSTVSPCMEHDVTCYYTGTTSAHNDSWVAASVCGGLKGLLSFGNTSLFIYPMKRTSDQTSTSASPNHLIYRYQGDKHVCKTEDDVTDILYPTSQAQGRHQVNEMKTRYIEAGIVVDPVMARFHNDNIFQYVFTGFNIASKLFADRSIGTLMKLLLSEIIVFNSSNVSNFVMEAR</sequence>
<dbReference type="PANTHER" id="PTHR11905">
    <property type="entry name" value="ADAM A DISINTEGRIN AND METALLOPROTEASE DOMAIN"/>
    <property type="match status" value="1"/>
</dbReference>
<dbReference type="Proteomes" id="UP000828390">
    <property type="component" value="Unassembled WGS sequence"/>
</dbReference>
<feature type="signal peptide" evidence="2">
    <location>
        <begin position="1"/>
        <end position="21"/>
    </location>
</feature>
<evidence type="ECO:0000256" key="1">
    <source>
        <dbReference type="ARBA" id="ARBA00023157"/>
    </source>
</evidence>
<dbReference type="EMBL" id="JAIWYP010000007">
    <property type="protein sequence ID" value="KAH3793615.1"/>
    <property type="molecule type" value="Genomic_DNA"/>
</dbReference>
<keyword evidence="1" id="KW-1015">Disulfide bond</keyword>
<accession>A0A9D4F799</accession>
<dbReference type="InterPro" id="IPR024079">
    <property type="entry name" value="MetalloPept_cat_dom_sf"/>
</dbReference>
<evidence type="ECO:0000313" key="4">
    <source>
        <dbReference type="EMBL" id="KAH3793615.1"/>
    </source>
</evidence>
<evidence type="ECO:0000313" key="5">
    <source>
        <dbReference type="Proteomes" id="UP000828390"/>
    </source>
</evidence>
<name>A0A9D4F799_DREPO</name>
<dbReference type="PANTHER" id="PTHR11905:SF256">
    <property type="entry name" value="PEPTIDASE M12B DOMAIN-CONTAINING PROTEIN"/>
    <property type="match status" value="1"/>
</dbReference>
<dbReference type="Pfam" id="PF01562">
    <property type="entry name" value="Pep_M12B_propep"/>
    <property type="match status" value="1"/>
</dbReference>
<dbReference type="GO" id="GO:0008237">
    <property type="term" value="F:metallopeptidase activity"/>
    <property type="evidence" value="ECO:0007669"/>
    <property type="project" value="InterPro"/>
</dbReference>
<protein>
    <recommendedName>
        <fullName evidence="3">Peptidase M12B propeptide domain-containing protein</fullName>
    </recommendedName>
</protein>
<dbReference type="AlphaFoldDB" id="A0A9D4F799"/>
<gene>
    <name evidence="4" type="ORF">DPMN_147129</name>
</gene>
<keyword evidence="2" id="KW-0732">Signal</keyword>
<evidence type="ECO:0000256" key="2">
    <source>
        <dbReference type="SAM" id="SignalP"/>
    </source>
</evidence>
<reference evidence="4" key="1">
    <citation type="journal article" date="2019" name="bioRxiv">
        <title>The Genome of the Zebra Mussel, Dreissena polymorpha: A Resource for Invasive Species Research.</title>
        <authorList>
            <person name="McCartney M.A."/>
            <person name="Auch B."/>
            <person name="Kono T."/>
            <person name="Mallez S."/>
            <person name="Zhang Y."/>
            <person name="Obille A."/>
            <person name="Becker A."/>
            <person name="Abrahante J.E."/>
            <person name="Garbe J."/>
            <person name="Badalamenti J.P."/>
            <person name="Herman A."/>
            <person name="Mangelson H."/>
            <person name="Liachko I."/>
            <person name="Sullivan S."/>
            <person name="Sone E.D."/>
            <person name="Koren S."/>
            <person name="Silverstein K.A.T."/>
            <person name="Beckman K.B."/>
            <person name="Gohl D.M."/>
        </authorList>
    </citation>
    <scope>NUCLEOTIDE SEQUENCE</scope>
    <source>
        <strain evidence="4">Duluth1</strain>
        <tissue evidence="4">Whole animal</tissue>
    </source>
</reference>
<proteinExistence type="predicted"/>